<evidence type="ECO:0000256" key="4">
    <source>
        <dbReference type="SAM" id="SignalP"/>
    </source>
</evidence>
<dbReference type="InterPro" id="IPR052369">
    <property type="entry name" value="UG_Glycosaminoglycan_Hydrolase"/>
</dbReference>
<dbReference type="Gene3D" id="1.50.10.10">
    <property type="match status" value="1"/>
</dbReference>
<proteinExistence type="inferred from homology"/>
<dbReference type="PANTHER" id="PTHR36845:SF1">
    <property type="entry name" value="HYDROLASE, PUTATIVE (AFU_ORTHOLOGUE AFUA_7G05090)-RELATED"/>
    <property type="match status" value="1"/>
</dbReference>
<comment type="similarity">
    <text evidence="2">Belongs to the glycosyl hydrolase 88 family.</text>
</comment>
<dbReference type="InterPro" id="IPR008928">
    <property type="entry name" value="6-hairpin_glycosidase_sf"/>
</dbReference>
<accession>A0A2S5BDN5</accession>
<evidence type="ECO:0000256" key="1">
    <source>
        <dbReference type="ARBA" id="ARBA00022801"/>
    </source>
</evidence>
<evidence type="ECO:0000313" key="6">
    <source>
        <dbReference type="Proteomes" id="UP000237144"/>
    </source>
</evidence>
<dbReference type="GO" id="GO:0052757">
    <property type="term" value="F:chondroitin hydrolase activity"/>
    <property type="evidence" value="ECO:0007669"/>
    <property type="project" value="TreeGrafter"/>
</dbReference>
<protein>
    <submittedName>
        <fullName evidence="5">Uncharacterized protein</fullName>
    </submittedName>
</protein>
<dbReference type="STRING" id="741276.A0A2S5BDN5"/>
<feature type="region of interest" description="Disordered" evidence="3">
    <location>
        <begin position="467"/>
        <end position="487"/>
    </location>
</feature>
<keyword evidence="1" id="KW-0378">Hydrolase</keyword>
<keyword evidence="4" id="KW-0732">Signal</keyword>
<dbReference type="SUPFAM" id="SSF48208">
    <property type="entry name" value="Six-hairpin glycosidases"/>
    <property type="match status" value="1"/>
</dbReference>
<evidence type="ECO:0000256" key="3">
    <source>
        <dbReference type="SAM" id="MobiDB-lite"/>
    </source>
</evidence>
<dbReference type="Proteomes" id="UP000237144">
    <property type="component" value="Unassembled WGS sequence"/>
</dbReference>
<feature type="signal peptide" evidence="4">
    <location>
        <begin position="1"/>
        <end position="18"/>
    </location>
</feature>
<evidence type="ECO:0000256" key="2">
    <source>
        <dbReference type="ARBA" id="ARBA00038358"/>
    </source>
</evidence>
<name>A0A2S5BDN5_9BASI</name>
<dbReference type="PANTHER" id="PTHR36845">
    <property type="entry name" value="HYDROLASE, PUTATIVE (AFU_ORTHOLOGUE AFUA_7G05090)-RELATED"/>
    <property type="match status" value="1"/>
</dbReference>
<gene>
    <name evidence="5" type="ORF">BMF94_2141</name>
</gene>
<reference evidence="5 6" key="1">
    <citation type="journal article" date="2018" name="Front. Microbiol.">
        <title>Prospects for Fungal Bioremediation of Acidic Radioactive Waste Sites: Characterization and Genome Sequence of Rhodotorula taiwanensis MD1149.</title>
        <authorList>
            <person name="Tkavc R."/>
            <person name="Matrosova V.Y."/>
            <person name="Grichenko O.E."/>
            <person name="Gostincar C."/>
            <person name="Volpe R.P."/>
            <person name="Klimenkova P."/>
            <person name="Gaidamakova E.K."/>
            <person name="Zhou C.E."/>
            <person name="Stewart B.J."/>
            <person name="Lyman M.G."/>
            <person name="Malfatti S.A."/>
            <person name="Rubinfeld B."/>
            <person name="Courtot M."/>
            <person name="Singh J."/>
            <person name="Dalgard C.L."/>
            <person name="Hamilton T."/>
            <person name="Frey K.G."/>
            <person name="Gunde-Cimerman N."/>
            <person name="Dugan L."/>
            <person name="Daly M.J."/>
        </authorList>
    </citation>
    <scope>NUCLEOTIDE SEQUENCE [LARGE SCALE GENOMIC DNA]</scope>
    <source>
        <strain evidence="5 6">MD1149</strain>
    </source>
</reference>
<dbReference type="EMBL" id="PJQD01000021">
    <property type="protein sequence ID" value="POY74868.1"/>
    <property type="molecule type" value="Genomic_DNA"/>
</dbReference>
<feature type="chain" id="PRO_5015417541" evidence="4">
    <location>
        <begin position="19"/>
        <end position="512"/>
    </location>
</feature>
<sequence>MVCAASLASATTLWLVLGAGRLVVAESAAANFASHLEPFGDAQTLGRLLGTAQNTSAQVGATPTWPEYTVPAEPGGPYLFQPESTWTSAFLPQALYALDKRYSVLCPNDRAGSNGTDWRALARTWSASLYNPNQAVLDSWLHDVGFNSVPMMAELEIDASNATARSALLSNAEALAKLYSPTVGCTLSWDRGPDNFEVIIDNMMNLRLLLAAADLTGNATYRAMAESHANKTIENHIRADGSSFHVVDYSPTTGEVQWRGTAQGYSNSSTWSRGQAWGILGFAHMYNATGISLYLETASRMAIYFSTAYDRYQTEVPWDFDAPLPTTLDTSAAMIAGSAMLFLSSLEASRGNATGMSHWTAEAEVMLVNSASAGMRNNAGEFSIIGNATVDNRADPPINNTGAIYGDAYFIEAGNFLLELGIWNCSAGSSPFGSSAVGASPVALSSKLVTLSNATTAVGQALGANGTTTSVSAQGSPEKTHAATSSSNHLAPRDALTLALAFCGACVTLCLQ</sequence>
<dbReference type="InterPro" id="IPR012341">
    <property type="entry name" value="6hp_glycosidase-like_sf"/>
</dbReference>
<dbReference type="OrthoDB" id="2317065at2759"/>
<keyword evidence="6" id="KW-1185">Reference proteome</keyword>
<organism evidence="5 6">
    <name type="scientific">Rhodotorula taiwanensis</name>
    <dbReference type="NCBI Taxonomy" id="741276"/>
    <lineage>
        <taxon>Eukaryota</taxon>
        <taxon>Fungi</taxon>
        <taxon>Dikarya</taxon>
        <taxon>Basidiomycota</taxon>
        <taxon>Pucciniomycotina</taxon>
        <taxon>Microbotryomycetes</taxon>
        <taxon>Sporidiobolales</taxon>
        <taxon>Sporidiobolaceae</taxon>
        <taxon>Rhodotorula</taxon>
    </lineage>
</organism>
<evidence type="ECO:0000313" key="5">
    <source>
        <dbReference type="EMBL" id="POY74868.1"/>
    </source>
</evidence>
<dbReference type="AlphaFoldDB" id="A0A2S5BDN5"/>
<dbReference type="GO" id="GO:0000272">
    <property type="term" value="P:polysaccharide catabolic process"/>
    <property type="evidence" value="ECO:0007669"/>
    <property type="project" value="TreeGrafter"/>
</dbReference>
<comment type="caution">
    <text evidence="5">The sequence shown here is derived from an EMBL/GenBank/DDBJ whole genome shotgun (WGS) entry which is preliminary data.</text>
</comment>